<feature type="region of interest" description="Disordered" evidence="1">
    <location>
        <begin position="146"/>
        <end position="305"/>
    </location>
</feature>
<evidence type="ECO:0000313" key="2">
    <source>
        <dbReference type="Proteomes" id="UP000887574"/>
    </source>
</evidence>
<feature type="compositionally biased region" description="Polar residues" evidence="1">
    <location>
        <begin position="37"/>
        <end position="50"/>
    </location>
</feature>
<dbReference type="Proteomes" id="UP000887574">
    <property type="component" value="Unplaced"/>
</dbReference>
<feature type="region of interest" description="Disordered" evidence="1">
    <location>
        <begin position="37"/>
        <end position="106"/>
    </location>
</feature>
<sequence>MANQGSSHNNPYRIPQKENDNGSLLQFKFNNINCSNMNKSQNSFSPPSSYNKERQSDISGNTQHLNPFTNPKKPQTNPFSLQRTVSNEQTATQSPSVFPRDPRRPVNQPFQFQVKIEPELAECFNTSQPIQDKTKEGQFDAHRASEFNKEDHRESSFHLKSAEKSKSHGDSKVRTKSTEKSRNHRDFEVCTKSSEKSGESHKNSHRSKDLKKEDHRDYKHHAKSSEKHRESDRSFHRSTDFNKKDHRAYYQRAKSSEKHKDKSHRREKSTVNRRQRSPSRERSRAKDDKHWEEGRKTSEDKKREKEKILAGNMLADQTAKTRMNASWIGELISLRPALRSFMIASGVFQRHLFFALKTTISAVSYNLFQVVQLPLELAAVVSQKQVGALNISSEDPKHSLVLIRPQLVGEIARLVKMMSTSVLADVFSEISMAKASIATIMLPNMELADQIDGLLPPDLTSLWELRSKELAGLSSTSVSKHFSKYASIRIDGSGIIFAKHLKPPQKSSTSVISQFAVPFLCDRKSNAKSFVQWELCGLSSFGT</sequence>
<name>A0A915CPH9_9BILA</name>
<evidence type="ECO:0000256" key="1">
    <source>
        <dbReference type="SAM" id="MobiDB-lite"/>
    </source>
</evidence>
<reference evidence="3" key="1">
    <citation type="submission" date="2022-11" db="UniProtKB">
        <authorList>
            <consortium name="WormBaseParasite"/>
        </authorList>
    </citation>
    <scope>IDENTIFICATION</scope>
</reference>
<dbReference type="AlphaFoldDB" id="A0A915CPH9"/>
<dbReference type="WBParaSite" id="jg10824">
    <property type="protein sequence ID" value="jg10824"/>
    <property type="gene ID" value="jg10824"/>
</dbReference>
<feature type="compositionally biased region" description="Polar residues" evidence="1">
    <location>
        <begin position="1"/>
        <end position="10"/>
    </location>
</feature>
<keyword evidence="2" id="KW-1185">Reference proteome</keyword>
<protein>
    <submittedName>
        <fullName evidence="3">Uncharacterized protein</fullName>
    </submittedName>
</protein>
<feature type="region of interest" description="Disordered" evidence="1">
    <location>
        <begin position="1"/>
        <end position="23"/>
    </location>
</feature>
<accession>A0A915CPH9</accession>
<feature type="compositionally biased region" description="Basic and acidic residues" evidence="1">
    <location>
        <begin position="278"/>
        <end position="305"/>
    </location>
</feature>
<proteinExistence type="predicted"/>
<organism evidence="2 3">
    <name type="scientific">Ditylenchus dipsaci</name>
    <dbReference type="NCBI Taxonomy" id="166011"/>
    <lineage>
        <taxon>Eukaryota</taxon>
        <taxon>Metazoa</taxon>
        <taxon>Ecdysozoa</taxon>
        <taxon>Nematoda</taxon>
        <taxon>Chromadorea</taxon>
        <taxon>Rhabditida</taxon>
        <taxon>Tylenchina</taxon>
        <taxon>Tylenchomorpha</taxon>
        <taxon>Sphaerularioidea</taxon>
        <taxon>Anguinidae</taxon>
        <taxon>Anguininae</taxon>
        <taxon>Ditylenchus</taxon>
    </lineage>
</organism>
<feature type="compositionally biased region" description="Polar residues" evidence="1">
    <location>
        <begin position="57"/>
        <end position="96"/>
    </location>
</feature>
<evidence type="ECO:0000313" key="3">
    <source>
        <dbReference type="WBParaSite" id="jg10824"/>
    </source>
</evidence>
<feature type="compositionally biased region" description="Basic and acidic residues" evidence="1">
    <location>
        <begin position="146"/>
        <end position="243"/>
    </location>
</feature>
<feature type="compositionally biased region" description="Basic residues" evidence="1">
    <location>
        <begin position="261"/>
        <end position="277"/>
    </location>
</feature>